<keyword evidence="1" id="KW-1133">Transmembrane helix</keyword>
<keyword evidence="1" id="KW-0472">Membrane</keyword>
<evidence type="ECO:0000313" key="3">
    <source>
        <dbReference type="Proteomes" id="UP000886889"/>
    </source>
</evidence>
<reference evidence="2" key="2">
    <citation type="journal article" date="2021" name="PeerJ">
        <title>Extensive microbial diversity within the chicken gut microbiome revealed by metagenomics and culture.</title>
        <authorList>
            <person name="Gilroy R."/>
            <person name="Ravi A."/>
            <person name="Getino M."/>
            <person name="Pursley I."/>
            <person name="Horton D.L."/>
            <person name="Alikhan N.F."/>
            <person name="Baker D."/>
            <person name="Gharbi K."/>
            <person name="Hall N."/>
            <person name="Watson M."/>
            <person name="Adriaenssens E.M."/>
            <person name="Foster-Nyarko E."/>
            <person name="Jarju S."/>
            <person name="Secka A."/>
            <person name="Antonio M."/>
            <person name="Oren A."/>
            <person name="Chaudhuri R.R."/>
            <person name="La Ragione R."/>
            <person name="Hildebrand F."/>
            <person name="Pallen M.J."/>
        </authorList>
    </citation>
    <scope>NUCLEOTIDE SEQUENCE</scope>
    <source>
        <strain evidence="2">ChiBcec6-7307</strain>
    </source>
</reference>
<comment type="caution">
    <text evidence="2">The sequence shown here is derived from an EMBL/GenBank/DDBJ whole genome shotgun (WGS) entry which is preliminary data.</text>
</comment>
<sequence>MNSTQRPEQSRTRLSVFLHLFFALSYVFMTAFAGLALLRFLSGRLPAARFLLDLMARQKKDGKKRGGRPVLYMK</sequence>
<organism evidence="2 3">
    <name type="scientific">Candidatus Merdiplasma excrementigallinarum</name>
    <dbReference type="NCBI Taxonomy" id="2840864"/>
    <lineage>
        <taxon>Bacteria</taxon>
        <taxon>Bacillati</taxon>
        <taxon>Bacillota</taxon>
        <taxon>Clostridia</taxon>
        <taxon>Lachnospirales</taxon>
        <taxon>Lachnospiraceae</taxon>
        <taxon>Lachnospiraceae incertae sedis</taxon>
        <taxon>Candidatus Merdiplasma</taxon>
    </lineage>
</organism>
<reference evidence="2" key="1">
    <citation type="submission" date="2020-10" db="EMBL/GenBank/DDBJ databases">
        <authorList>
            <person name="Gilroy R."/>
        </authorList>
    </citation>
    <scope>NUCLEOTIDE SEQUENCE</scope>
    <source>
        <strain evidence="2">ChiBcec6-7307</strain>
    </source>
</reference>
<evidence type="ECO:0000313" key="2">
    <source>
        <dbReference type="EMBL" id="HIV23064.1"/>
    </source>
</evidence>
<proteinExistence type="predicted"/>
<feature type="transmembrane region" description="Helical" evidence="1">
    <location>
        <begin position="20"/>
        <end position="41"/>
    </location>
</feature>
<protein>
    <submittedName>
        <fullName evidence="2">Uncharacterized protein</fullName>
    </submittedName>
</protein>
<dbReference type="AlphaFoldDB" id="A0A9D1T7U7"/>
<name>A0A9D1T7U7_9FIRM</name>
<keyword evidence="1" id="KW-0812">Transmembrane</keyword>
<evidence type="ECO:0000256" key="1">
    <source>
        <dbReference type="SAM" id="Phobius"/>
    </source>
</evidence>
<gene>
    <name evidence="2" type="ORF">IAC80_03895</name>
</gene>
<accession>A0A9D1T7U7</accession>
<dbReference type="Proteomes" id="UP000886889">
    <property type="component" value="Unassembled WGS sequence"/>
</dbReference>
<dbReference type="EMBL" id="DVOS01000037">
    <property type="protein sequence ID" value="HIV23064.1"/>
    <property type="molecule type" value="Genomic_DNA"/>
</dbReference>